<evidence type="ECO:0000313" key="2">
    <source>
        <dbReference type="EMBL" id="KAG7385137.1"/>
    </source>
</evidence>
<feature type="transmembrane region" description="Helical" evidence="1">
    <location>
        <begin position="12"/>
        <end position="32"/>
    </location>
</feature>
<keyword evidence="1" id="KW-1133">Transmembrane helix</keyword>
<keyword evidence="1" id="KW-0812">Transmembrane</keyword>
<evidence type="ECO:0000313" key="3">
    <source>
        <dbReference type="Proteomes" id="UP000694044"/>
    </source>
</evidence>
<dbReference type="AlphaFoldDB" id="A0A8T1VV61"/>
<keyword evidence="1" id="KW-0472">Membrane</keyword>
<accession>A0A8T1VV61</accession>
<name>A0A8T1VV61_9STRA</name>
<reference evidence="2" key="1">
    <citation type="submission" date="2021-02" db="EMBL/GenBank/DDBJ databases">
        <authorList>
            <person name="Palmer J.M."/>
        </authorList>
    </citation>
    <scope>NUCLEOTIDE SEQUENCE</scope>
    <source>
        <strain evidence="2">SCRP734</strain>
    </source>
</reference>
<sequence length="103" mass="11439">MGGSKMEPDAFVGGMLAVSVILVLRCFLVIAFTDRVARASSVPACLEAIFMPRNFLFRLIPSRVFDRWLIDSLYTDATDSHSVFVAGRWLVTTTNKRSISPVL</sequence>
<dbReference type="Proteomes" id="UP000694044">
    <property type="component" value="Unassembled WGS sequence"/>
</dbReference>
<protein>
    <submittedName>
        <fullName evidence="2">Uncharacterized protein</fullName>
    </submittedName>
</protein>
<gene>
    <name evidence="2" type="ORF">PHYPSEUDO_001850</name>
</gene>
<keyword evidence="3" id="KW-1185">Reference proteome</keyword>
<comment type="caution">
    <text evidence="2">The sequence shown here is derived from an EMBL/GenBank/DDBJ whole genome shotgun (WGS) entry which is preliminary data.</text>
</comment>
<organism evidence="2 3">
    <name type="scientific">Phytophthora pseudosyringae</name>
    <dbReference type="NCBI Taxonomy" id="221518"/>
    <lineage>
        <taxon>Eukaryota</taxon>
        <taxon>Sar</taxon>
        <taxon>Stramenopiles</taxon>
        <taxon>Oomycota</taxon>
        <taxon>Peronosporomycetes</taxon>
        <taxon>Peronosporales</taxon>
        <taxon>Peronosporaceae</taxon>
        <taxon>Phytophthora</taxon>
    </lineage>
</organism>
<dbReference type="EMBL" id="JAGDFM010000129">
    <property type="protein sequence ID" value="KAG7385137.1"/>
    <property type="molecule type" value="Genomic_DNA"/>
</dbReference>
<proteinExistence type="predicted"/>
<evidence type="ECO:0000256" key="1">
    <source>
        <dbReference type="SAM" id="Phobius"/>
    </source>
</evidence>